<dbReference type="OrthoDB" id="1470350at2759"/>
<dbReference type="PRINTS" id="PR00385">
    <property type="entry name" value="P450"/>
</dbReference>
<evidence type="ECO:0000313" key="14">
    <source>
        <dbReference type="EMBL" id="KAJ0962805.1"/>
    </source>
</evidence>
<dbReference type="GO" id="GO:0006629">
    <property type="term" value="P:lipid metabolic process"/>
    <property type="evidence" value="ECO:0007669"/>
    <property type="project" value="UniProtKB-ARBA"/>
</dbReference>
<evidence type="ECO:0000256" key="2">
    <source>
        <dbReference type="ARBA" id="ARBA00010617"/>
    </source>
</evidence>
<evidence type="ECO:0000256" key="6">
    <source>
        <dbReference type="ARBA" id="ARBA00022989"/>
    </source>
</evidence>
<keyword evidence="8 11" id="KW-0408">Iron</keyword>
<evidence type="ECO:0000256" key="3">
    <source>
        <dbReference type="ARBA" id="ARBA00022617"/>
    </source>
</evidence>
<reference evidence="14" key="2">
    <citation type="journal article" date="2022" name="Hortic Res">
        <title>The genome of Dioscorea zingiberensis sheds light on the biosynthesis, origin and evolution of the medicinally important diosgenin saponins.</title>
        <authorList>
            <person name="Li Y."/>
            <person name="Tan C."/>
            <person name="Li Z."/>
            <person name="Guo J."/>
            <person name="Li S."/>
            <person name="Chen X."/>
            <person name="Wang C."/>
            <person name="Dai X."/>
            <person name="Yang H."/>
            <person name="Song W."/>
            <person name="Hou L."/>
            <person name="Xu J."/>
            <person name="Tong Z."/>
            <person name="Xu A."/>
            <person name="Yuan X."/>
            <person name="Wang W."/>
            <person name="Yang Q."/>
            <person name="Chen L."/>
            <person name="Sun Z."/>
            <person name="Wang K."/>
            <person name="Pan B."/>
            <person name="Chen J."/>
            <person name="Bao Y."/>
            <person name="Liu F."/>
            <person name="Qi X."/>
            <person name="Gang D.R."/>
            <person name="Wen J."/>
            <person name="Li J."/>
        </authorList>
    </citation>
    <scope>NUCLEOTIDE SEQUENCE</scope>
    <source>
        <strain evidence="14">Dzin_1.0</strain>
    </source>
</reference>
<keyword evidence="7 12" id="KW-0560">Oxidoreductase</keyword>
<dbReference type="AlphaFoldDB" id="A0A9D5H480"/>
<evidence type="ECO:0000256" key="8">
    <source>
        <dbReference type="ARBA" id="ARBA00023004"/>
    </source>
</evidence>
<dbReference type="GO" id="GO:0004497">
    <property type="term" value="F:monooxygenase activity"/>
    <property type="evidence" value="ECO:0007669"/>
    <property type="project" value="UniProtKB-KW"/>
</dbReference>
<dbReference type="InterPro" id="IPR002401">
    <property type="entry name" value="Cyt_P450_E_grp-I"/>
</dbReference>
<proteinExistence type="inferred from homology"/>
<feature type="binding site" description="axial binding residue" evidence="11">
    <location>
        <position position="462"/>
    </location>
    <ligand>
        <name>heme</name>
        <dbReference type="ChEBI" id="CHEBI:30413"/>
    </ligand>
    <ligandPart>
        <name>Fe</name>
        <dbReference type="ChEBI" id="CHEBI:18248"/>
    </ligandPart>
</feature>
<sequence length="516" mass="59542">MDLTTLHFILIFVFPISIIFLFSNISSKQQQSQPSNGLLRPYPIVGNLPQLLRHRHRFLDWMTELLSASPTNTISFHVLSNVRGIITANPSNVEHILKTNFDNYPKGPRFIHHLQDFLGRGIVNVDGHLWRVQRKTVSFEFNTRSLRNFVVVNVQHEILSRLLPLLRKSSRTGAAIDLQDVLERFAFDNICKFAFNEDPVCLSDHDDHVSENNLLSRFAQAFKSAAELSAGRFTYAVPWFWIITRLLNIGTERQLRESIATVHAFATQIIRSRKKEKNLHDRADDLLSRFISNEDNTDDELLRDIIISFTFAGREGTSSALTWFFWLLSRHPEVEHKILQEISAVRAARRQGGGDNSTETFEFEELREMQYLHAAISEAMRLYPPLFVNSTMCQSDDVLPDGTLIKKGMFVVFSAYCMGRMESIWGKDCLEFKPERWLDGEGAFRNESPYRYPVFHAGPRMCLGKEMAYIQMKSIAAFVLERFMVDVLHKDKEPERVPSLTLKMKHGLFVGIRDRN</sequence>
<dbReference type="GO" id="GO:0016020">
    <property type="term" value="C:membrane"/>
    <property type="evidence" value="ECO:0007669"/>
    <property type="project" value="UniProtKB-SubCell"/>
</dbReference>
<dbReference type="SUPFAM" id="SSF48264">
    <property type="entry name" value="Cytochrome P450"/>
    <property type="match status" value="1"/>
</dbReference>
<evidence type="ECO:0000256" key="9">
    <source>
        <dbReference type="ARBA" id="ARBA00023033"/>
    </source>
</evidence>
<evidence type="ECO:0000256" key="10">
    <source>
        <dbReference type="ARBA" id="ARBA00023136"/>
    </source>
</evidence>
<dbReference type="Gene3D" id="1.10.630.10">
    <property type="entry name" value="Cytochrome P450"/>
    <property type="match status" value="1"/>
</dbReference>
<dbReference type="GO" id="GO:0016705">
    <property type="term" value="F:oxidoreductase activity, acting on paired donors, with incorporation or reduction of molecular oxygen"/>
    <property type="evidence" value="ECO:0007669"/>
    <property type="project" value="InterPro"/>
</dbReference>
<keyword evidence="10 13" id="KW-0472">Membrane</keyword>
<evidence type="ECO:0000256" key="13">
    <source>
        <dbReference type="SAM" id="Phobius"/>
    </source>
</evidence>
<dbReference type="PANTHER" id="PTHR24296">
    <property type="entry name" value="CYTOCHROME P450"/>
    <property type="match status" value="1"/>
</dbReference>
<dbReference type="InterPro" id="IPR017972">
    <property type="entry name" value="Cyt_P450_CS"/>
</dbReference>
<accession>A0A9D5H480</accession>
<dbReference type="InterPro" id="IPR001128">
    <property type="entry name" value="Cyt_P450"/>
</dbReference>
<keyword evidence="15" id="KW-1185">Reference proteome</keyword>
<evidence type="ECO:0000256" key="1">
    <source>
        <dbReference type="ARBA" id="ARBA00004167"/>
    </source>
</evidence>
<name>A0A9D5H480_9LILI</name>
<keyword evidence="5 11" id="KW-0479">Metal-binding</keyword>
<gene>
    <name evidence="14" type="ORF">J5N97_027927</name>
</gene>
<evidence type="ECO:0000313" key="15">
    <source>
        <dbReference type="Proteomes" id="UP001085076"/>
    </source>
</evidence>
<keyword evidence="9 12" id="KW-0503">Monooxygenase</keyword>
<dbReference type="GO" id="GO:0020037">
    <property type="term" value="F:heme binding"/>
    <property type="evidence" value="ECO:0007669"/>
    <property type="project" value="InterPro"/>
</dbReference>
<comment type="cofactor">
    <cofactor evidence="11">
        <name>heme</name>
        <dbReference type="ChEBI" id="CHEBI:30413"/>
    </cofactor>
</comment>
<comment type="similarity">
    <text evidence="2 12">Belongs to the cytochrome P450 family.</text>
</comment>
<evidence type="ECO:0000256" key="12">
    <source>
        <dbReference type="RuleBase" id="RU000461"/>
    </source>
</evidence>
<evidence type="ECO:0000256" key="4">
    <source>
        <dbReference type="ARBA" id="ARBA00022692"/>
    </source>
</evidence>
<comment type="subcellular location">
    <subcellularLocation>
        <location evidence="1">Membrane</location>
        <topology evidence="1">Single-pass membrane protein</topology>
    </subcellularLocation>
</comment>
<keyword evidence="4 13" id="KW-0812">Transmembrane</keyword>
<keyword evidence="3 11" id="KW-0349">Heme</keyword>
<organism evidence="14 15">
    <name type="scientific">Dioscorea zingiberensis</name>
    <dbReference type="NCBI Taxonomy" id="325984"/>
    <lineage>
        <taxon>Eukaryota</taxon>
        <taxon>Viridiplantae</taxon>
        <taxon>Streptophyta</taxon>
        <taxon>Embryophyta</taxon>
        <taxon>Tracheophyta</taxon>
        <taxon>Spermatophyta</taxon>
        <taxon>Magnoliopsida</taxon>
        <taxon>Liliopsida</taxon>
        <taxon>Dioscoreales</taxon>
        <taxon>Dioscoreaceae</taxon>
        <taxon>Dioscorea</taxon>
    </lineage>
</organism>
<dbReference type="Pfam" id="PF00067">
    <property type="entry name" value="p450"/>
    <property type="match status" value="1"/>
</dbReference>
<dbReference type="InterPro" id="IPR036396">
    <property type="entry name" value="Cyt_P450_sf"/>
</dbReference>
<dbReference type="FunFam" id="1.10.630.10:FF:000044">
    <property type="entry name" value="Cytochrome P450"/>
    <property type="match status" value="1"/>
</dbReference>
<protein>
    <recommendedName>
        <fullName evidence="16">Cytochrome P450</fullName>
    </recommendedName>
</protein>
<reference evidence="14" key="1">
    <citation type="submission" date="2021-03" db="EMBL/GenBank/DDBJ databases">
        <authorList>
            <person name="Li Z."/>
            <person name="Yang C."/>
        </authorList>
    </citation>
    <scope>NUCLEOTIDE SEQUENCE</scope>
    <source>
        <strain evidence="14">Dzin_1.0</strain>
        <tissue evidence="14">Leaf</tissue>
    </source>
</reference>
<keyword evidence="6 13" id="KW-1133">Transmembrane helix</keyword>
<evidence type="ECO:0000256" key="7">
    <source>
        <dbReference type="ARBA" id="ARBA00023002"/>
    </source>
</evidence>
<comment type="caution">
    <text evidence="14">The sequence shown here is derived from an EMBL/GenBank/DDBJ whole genome shotgun (WGS) entry which is preliminary data.</text>
</comment>
<evidence type="ECO:0000256" key="5">
    <source>
        <dbReference type="ARBA" id="ARBA00022723"/>
    </source>
</evidence>
<dbReference type="PRINTS" id="PR00463">
    <property type="entry name" value="EP450I"/>
</dbReference>
<dbReference type="Proteomes" id="UP001085076">
    <property type="component" value="Miscellaneous, Linkage group lg09"/>
</dbReference>
<evidence type="ECO:0000256" key="11">
    <source>
        <dbReference type="PIRSR" id="PIRSR602401-1"/>
    </source>
</evidence>
<dbReference type="EMBL" id="JAGGNH010000009">
    <property type="protein sequence ID" value="KAJ0962805.1"/>
    <property type="molecule type" value="Genomic_DNA"/>
</dbReference>
<evidence type="ECO:0008006" key="16">
    <source>
        <dbReference type="Google" id="ProtNLM"/>
    </source>
</evidence>
<dbReference type="PROSITE" id="PS00086">
    <property type="entry name" value="CYTOCHROME_P450"/>
    <property type="match status" value="1"/>
</dbReference>
<dbReference type="GO" id="GO:0005506">
    <property type="term" value="F:iron ion binding"/>
    <property type="evidence" value="ECO:0007669"/>
    <property type="project" value="InterPro"/>
</dbReference>
<dbReference type="CDD" id="cd11064">
    <property type="entry name" value="CYP86A"/>
    <property type="match status" value="1"/>
</dbReference>
<feature type="transmembrane region" description="Helical" evidence="13">
    <location>
        <begin position="6"/>
        <end position="25"/>
    </location>
</feature>